<dbReference type="InterPro" id="IPR013320">
    <property type="entry name" value="ConA-like_dom_sf"/>
</dbReference>
<evidence type="ECO:0000313" key="3">
    <source>
        <dbReference type="WBParaSite" id="TMUE_3000010930.1"/>
    </source>
</evidence>
<accession>A0A5S6QUM1</accession>
<name>A0A5S6QUM1_TRIMR</name>
<dbReference type="Proteomes" id="UP000046395">
    <property type="component" value="Unassembled WGS sequence"/>
</dbReference>
<dbReference type="InterPro" id="IPR000998">
    <property type="entry name" value="MAM_dom"/>
</dbReference>
<evidence type="ECO:0000259" key="1">
    <source>
        <dbReference type="PROSITE" id="PS50060"/>
    </source>
</evidence>
<dbReference type="WBParaSite" id="TMUE_3000010930.1">
    <property type="protein sequence ID" value="TMUE_3000010930.1"/>
    <property type="gene ID" value="WBGene00285139"/>
</dbReference>
<keyword evidence="2" id="KW-1185">Reference proteome</keyword>
<evidence type="ECO:0000313" key="2">
    <source>
        <dbReference type="Proteomes" id="UP000046395"/>
    </source>
</evidence>
<organism evidence="2 3">
    <name type="scientific">Trichuris muris</name>
    <name type="common">Mouse whipworm</name>
    <dbReference type="NCBI Taxonomy" id="70415"/>
    <lineage>
        <taxon>Eukaryota</taxon>
        <taxon>Metazoa</taxon>
        <taxon>Ecdysozoa</taxon>
        <taxon>Nematoda</taxon>
        <taxon>Enoplea</taxon>
        <taxon>Dorylaimia</taxon>
        <taxon>Trichinellida</taxon>
        <taxon>Trichuridae</taxon>
        <taxon>Trichuris</taxon>
    </lineage>
</organism>
<protein>
    <submittedName>
        <fullName evidence="3">MAM domain-containing protein</fullName>
    </submittedName>
</protein>
<dbReference type="PROSITE" id="PS50060">
    <property type="entry name" value="MAM_2"/>
    <property type="match status" value="1"/>
</dbReference>
<dbReference type="Pfam" id="PF00629">
    <property type="entry name" value="MAM"/>
    <property type="match status" value="1"/>
</dbReference>
<proteinExistence type="predicted"/>
<dbReference type="SMART" id="SM00137">
    <property type="entry name" value="MAM"/>
    <property type="match status" value="1"/>
</dbReference>
<dbReference type="SUPFAM" id="SSF49899">
    <property type="entry name" value="Concanavalin A-like lectins/glucanases"/>
    <property type="match status" value="2"/>
</dbReference>
<dbReference type="AlphaFoldDB" id="A0A5S6QUM1"/>
<sequence>MNKAATGPHVGAFRTGSSLSCRKRVERPRCNAAAGHKDKQTLFRWPFLTYGTAAGESSSTRGRMIMDHCWVRIINAQLLLTAAITARWRTNGDSMDPLQAWLGGTLRIERPVEGTTSRRHISQASELNCFDLNDQCLWRNEAAQDASIRWIVGSGEPDLRKFRTAMRTQALPGGNDGKFLAALTEQPQLPEGKVLLVSSVVHCQQSTGTLKFRHWISPRARLTVCTRAPGEMASDKNCVEIFRKGNGGFANVPIGSQTNRPFEIVFEAFNFVVRRPRALPGVIMLDDITYDASLCSQAKPTTKLTMPPNVRPTSRPNGNYKAAQFANACKSLKCSFERGSGQQQQVCSNYIQVNMKVATGKSGNRHTGIKNGYKNAYGYVSGPGDIIVLQSQAFSMPAAVRLQFCYNSPAYDSQLVVTAYSTQRKSVIFTSPEFDVQKANEWKCPKVLLDPGTYNTIEFAAKKLRNEYSLLAIDEITLVDVTSGTNLC</sequence>
<feature type="domain" description="MAM" evidence="1">
    <location>
        <begin position="130"/>
        <end position="297"/>
    </location>
</feature>
<dbReference type="Gene3D" id="2.60.120.200">
    <property type="match status" value="2"/>
</dbReference>
<dbReference type="GO" id="GO:0016020">
    <property type="term" value="C:membrane"/>
    <property type="evidence" value="ECO:0007669"/>
    <property type="project" value="InterPro"/>
</dbReference>
<reference evidence="3" key="1">
    <citation type="submission" date="2019-12" db="UniProtKB">
        <authorList>
            <consortium name="WormBaseParasite"/>
        </authorList>
    </citation>
    <scope>IDENTIFICATION</scope>
</reference>